<dbReference type="EMBL" id="SNRY01000006">
    <property type="protein sequence ID" value="KAA6352038.1"/>
    <property type="molecule type" value="Genomic_DNA"/>
</dbReference>
<reference evidence="2" key="1">
    <citation type="submission" date="2019-03" db="EMBL/GenBank/DDBJ databases">
        <title>Single cell metagenomics reveals metabolic interactions within the superorganism composed of flagellate Streblomastix strix and complex community of Bacteroidetes bacteria on its surface.</title>
        <authorList>
            <person name="Treitli S.C."/>
            <person name="Kolisko M."/>
            <person name="Husnik F."/>
            <person name="Keeling P."/>
            <person name="Hampl V."/>
        </authorList>
    </citation>
    <scope>NUCLEOTIDE SEQUENCE</scope>
    <source>
        <strain evidence="2">STM</strain>
    </source>
</reference>
<sequence length="126" mass="14346">MSKITKEQYEFALVRVEELLILVDENTPANDKNVVELTVMSDIVIAYEKKHYPIEKPAVAKLIELSLEEKGMTQKELAGYIGVSPSRINDYIAGRSEPTLRIARLLCMELNYRRRQCCGSKIVKSV</sequence>
<proteinExistence type="predicted"/>
<dbReference type="EMBL" id="SNRY01000006">
    <property type="protein sequence ID" value="KAA6351990.1"/>
    <property type="molecule type" value="Genomic_DNA"/>
</dbReference>
<dbReference type="SUPFAM" id="SSF47413">
    <property type="entry name" value="lambda repressor-like DNA-binding domains"/>
    <property type="match status" value="1"/>
</dbReference>
<dbReference type="InterPro" id="IPR010982">
    <property type="entry name" value="Lambda_DNA-bd_dom_sf"/>
</dbReference>
<dbReference type="PROSITE" id="PS50943">
    <property type="entry name" value="HTH_CROC1"/>
    <property type="match status" value="1"/>
</dbReference>
<organism evidence="2">
    <name type="scientific">termite gut metagenome</name>
    <dbReference type="NCBI Taxonomy" id="433724"/>
    <lineage>
        <taxon>unclassified sequences</taxon>
        <taxon>metagenomes</taxon>
        <taxon>organismal metagenomes</taxon>
    </lineage>
</organism>
<dbReference type="SMART" id="SM00530">
    <property type="entry name" value="HTH_XRE"/>
    <property type="match status" value="1"/>
</dbReference>
<evidence type="ECO:0000313" key="2">
    <source>
        <dbReference type="EMBL" id="KAA6351990.1"/>
    </source>
</evidence>
<dbReference type="Pfam" id="PF01381">
    <property type="entry name" value="HTH_3"/>
    <property type="match status" value="1"/>
</dbReference>
<evidence type="ECO:0000313" key="3">
    <source>
        <dbReference type="EMBL" id="KAA6352038.1"/>
    </source>
</evidence>
<dbReference type="Gene3D" id="1.10.260.40">
    <property type="entry name" value="lambda repressor-like DNA-binding domains"/>
    <property type="match status" value="1"/>
</dbReference>
<protein>
    <recommendedName>
        <fullName evidence="1">HTH cro/C1-type domain-containing protein</fullName>
    </recommendedName>
</protein>
<dbReference type="InterPro" id="IPR001387">
    <property type="entry name" value="Cro/C1-type_HTH"/>
</dbReference>
<name>A0A5J4T3E6_9ZZZZ</name>
<feature type="domain" description="HTH cro/C1-type" evidence="1">
    <location>
        <begin position="63"/>
        <end position="117"/>
    </location>
</feature>
<evidence type="ECO:0000259" key="1">
    <source>
        <dbReference type="PROSITE" id="PS50943"/>
    </source>
</evidence>
<comment type="caution">
    <text evidence="2">The sequence shown here is derived from an EMBL/GenBank/DDBJ whole genome shotgun (WGS) entry which is preliminary data.</text>
</comment>
<dbReference type="AlphaFoldDB" id="A0A5J4T3E6"/>
<dbReference type="CDD" id="cd00093">
    <property type="entry name" value="HTH_XRE"/>
    <property type="match status" value="1"/>
</dbReference>
<dbReference type="GO" id="GO:0003677">
    <property type="term" value="F:DNA binding"/>
    <property type="evidence" value="ECO:0007669"/>
    <property type="project" value="InterPro"/>
</dbReference>
<accession>A0A5J4T3E6</accession>
<gene>
    <name evidence="2" type="ORF">EZS27_000622</name>
    <name evidence="3" type="ORF">EZS27_000670</name>
</gene>